<dbReference type="InterPro" id="IPR036390">
    <property type="entry name" value="WH_DNA-bd_sf"/>
</dbReference>
<evidence type="ECO:0000313" key="6">
    <source>
        <dbReference type="EMBL" id="MFC3895738.1"/>
    </source>
</evidence>
<dbReference type="CDD" id="cd05466">
    <property type="entry name" value="PBP2_LTTR_substrate"/>
    <property type="match status" value="1"/>
</dbReference>
<dbReference type="Gene3D" id="3.40.190.290">
    <property type="match status" value="1"/>
</dbReference>
<protein>
    <submittedName>
        <fullName evidence="6">LysR family transcriptional regulator</fullName>
    </submittedName>
</protein>
<keyword evidence="3" id="KW-0238">DNA-binding</keyword>
<evidence type="ECO:0000259" key="5">
    <source>
        <dbReference type="PROSITE" id="PS50931"/>
    </source>
</evidence>
<keyword evidence="4" id="KW-0804">Transcription</keyword>
<dbReference type="PROSITE" id="PS50931">
    <property type="entry name" value="HTH_LYSR"/>
    <property type="match status" value="1"/>
</dbReference>
<dbReference type="PANTHER" id="PTHR30419">
    <property type="entry name" value="HTH-TYPE TRANSCRIPTIONAL REGULATOR YBHD"/>
    <property type="match status" value="1"/>
</dbReference>
<dbReference type="SUPFAM" id="SSF46785">
    <property type="entry name" value="Winged helix' DNA-binding domain"/>
    <property type="match status" value="1"/>
</dbReference>
<dbReference type="InterPro" id="IPR005119">
    <property type="entry name" value="LysR_subst-bd"/>
</dbReference>
<dbReference type="RefSeq" id="WP_382377270.1">
    <property type="nucleotide sequence ID" value="NZ_JBHRZI010000027.1"/>
</dbReference>
<accession>A0ABV8C182</accession>
<dbReference type="EMBL" id="JBHRZI010000027">
    <property type="protein sequence ID" value="MFC3895738.1"/>
    <property type="molecule type" value="Genomic_DNA"/>
</dbReference>
<dbReference type="InterPro" id="IPR036388">
    <property type="entry name" value="WH-like_DNA-bd_sf"/>
</dbReference>
<evidence type="ECO:0000313" key="7">
    <source>
        <dbReference type="Proteomes" id="UP001595690"/>
    </source>
</evidence>
<keyword evidence="7" id="KW-1185">Reference proteome</keyword>
<evidence type="ECO:0000256" key="3">
    <source>
        <dbReference type="ARBA" id="ARBA00023125"/>
    </source>
</evidence>
<dbReference type="Pfam" id="PF03466">
    <property type="entry name" value="LysR_substrate"/>
    <property type="match status" value="1"/>
</dbReference>
<dbReference type="SUPFAM" id="SSF53850">
    <property type="entry name" value="Periplasmic binding protein-like II"/>
    <property type="match status" value="1"/>
</dbReference>
<comment type="similarity">
    <text evidence="1">Belongs to the LysR transcriptional regulatory family.</text>
</comment>
<feature type="domain" description="HTH lysR-type" evidence="5">
    <location>
        <begin position="1"/>
        <end position="58"/>
    </location>
</feature>
<dbReference type="Proteomes" id="UP001595690">
    <property type="component" value="Unassembled WGS sequence"/>
</dbReference>
<dbReference type="InterPro" id="IPR000847">
    <property type="entry name" value="LysR_HTH_N"/>
</dbReference>
<organism evidence="6 7">
    <name type="scientific">Lentzea rhizosphaerae</name>
    <dbReference type="NCBI Taxonomy" id="2041025"/>
    <lineage>
        <taxon>Bacteria</taxon>
        <taxon>Bacillati</taxon>
        <taxon>Actinomycetota</taxon>
        <taxon>Actinomycetes</taxon>
        <taxon>Pseudonocardiales</taxon>
        <taxon>Pseudonocardiaceae</taxon>
        <taxon>Lentzea</taxon>
    </lineage>
</organism>
<proteinExistence type="inferred from homology"/>
<keyword evidence="2" id="KW-0805">Transcription regulation</keyword>
<evidence type="ECO:0000256" key="1">
    <source>
        <dbReference type="ARBA" id="ARBA00009437"/>
    </source>
</evidence>
<dbReference type="PRINTS" id="PR00039">
    <property type="entry name" value="HTHLYSR"/>
</dbReference>
<evidence type="ECO:0000256" key="2">
    <source>
        <dbReference type="ARBA" id="ARBA00023015"/>
    </source>
</evidence>
<dbReference type="Pfam" id="PF00126">
    <property type="entry name" value="HTH_1"/>
    <property type="match status" value="1"/>
</dbReference>
<evidence type="ECO:0000256" key="4">
    <source>
        <dbReference type="ARBA" id="ARBA00023163"/>
    </source>
</evidence>
<reference evidence="7" key="1">
    <citation type="journal article" date="2019" name="Int. J. Syst. Evol. Microbiol.">
        <title>The Global Catalogue of Microorganisms (GCM) 10K type strain sequencing project: providing services to taxonomists for standard genome sequencing and annotation.</title>
        <authorList>
            <consortium name="The Broad Institute Genomics Platform"/>
            <consortium name="The Broad Institute Genome Sequencing Center for Infectious Disease"/>
            <person name="Wu L."/>
            <person name="Ma J."/>
        </authorList>
    </citation>
    <scope>NUCLEOTIDE SEQUENCE [LARGE SCALE GENOMIC DNA]</scope>
    <source>
        <strain evidence="7">CGMCC 4.7405</strain>
    </source>
</reference>
<name>A0ABV8C182_9PSEU</name>
<comment type="caution">
    <text evidence="6">The sequence shown here is derived from an EMBL/GenBank/DDBJ whole genome shotgun (WGS) entry which is preliminary data.</text>
</comment>
<sequence length="300" mass="32395">MDLRQMEYAVAIAEELSFTRVAERYHIAQSGLSHQINQLEREVGSWLFDRTSRRVELTAAGEVFVACARQVLRAVQETTAEIASLDERVQGRLRVGAPTITASDLDMLGLFREFQESCPAVELVMSDVGGVTAASHLVTGELEIALLGLHEHQLPTGLAHHLLRLHPLVVVVGRRHRLRGTGATGLGELANERFLDCGTDTSLRVQVDAAFGRAGARRRSACALQSTADLTSLALEGIGVTVVPRPVADAVVPPDLADCVLRIDDPHALQPMALSYRAPVPASPAAQAFLRTALARLTPR</sequence>
<dbReference type="InterPro" id="IPR050950">
    <property type="entry name" value="HTH-type_LysR_regulators"/>
</dbReference>
<gene>
    <name evidence="6" type="ORF">ACFOWZ_30035</name>
</gene>
<dbReference type="Gene3D" id="1.10.10.10">
    <property type="entry name" value="Winged helix-like DNA-binding domain superfamily/Winged helix DNA-binding domain"/>
    <property type="match status" value="1"/>
</dbReference>